<comment type="caution">
    <text evidence="3">The sequence shown here is derived from an EMBL/GenBank/DDBJ whole genome shotgun (WGS) entry which is preliminary data.</text>
</comment>
<evidence type="ECO:0000256" key="1">
    <source>
        <dbReference type="SAM" id="Coils"/>
    </source>
</evidence>
<protein>
    <recommendedName>
        <fullName evidence="2">Homeodomain phBC6A51-type domain-containing protein</fullName>
    </recommendedName>
</protein>
<sequence>MNFNRLVRVNKFNKKQQEAIRLLALKELEDLTLEEIALRVGVDRKTLYNWQKEEDFKKAVNHQALLSIADYSPIVLKNAHDFLNSKDEKVKIKGVELVMKAIEAQEQAEEQARKEKEQALDVDTFLKQFGL</sequence>
<dbReference type="AlphaFoldDB" id="W1YPD8"/>
<feature type="coiled-coil region" evidence="1">
    <location>
        <begin position="95"/>
        <end position="122"/>
    </location>
</feature>
<dbReference type="Pfam" id="PF13022">
    <property type="entry name" value="HTH_Tnp_1_2"/>
    <property type="match status" value="1"/>
</dbReference>
<dbReference type="Gene3D" id="1.10.10.60">
    <property type="entry name" value="Homeodomain-like"/>
    <property type="match status" value="1"/>
</dbReference>
<reference evidence="3" key="1">
    <citation type="submission" date="2013-12" db="EMBL/GenBank/DDBJ databases">
        <title>A Varibaculum cambriense genome reconstructed from a premature infant gut community with otherwise low bacterial novelty that shifts toward anaerobic metabolism during the third week of life.</title>
        <authorList>
            <person name="Brown C.T."/>
            <person name="Sharon I."/>
            <person name="Thomas B.C."/>
            <person name="Castelle C.J."/>
            <person name="Morowitz M.J."/>
            <person name="Banfield J.F."/>
        </authorList>
    </citation>
    <scope>NUCLEOTIDE SEQUENCE</scope>
</reference>
<name>W1YPD8_9ZZZZ</name>
<dbReference type="EMBL" id="AZMM01001560">
    <property type="protein sequence ID" value="ETJ44428.1"/>
    <property type="molecule type" value="Genomic_DNA"/>
</dbReference>
<dbReference type="InterPro" id="IPR024978">
    <property type="entry name" value="Homeodomain_phBC6A51-type"/>
</dbReference>
<gene>
    <name evidence="3" type="ORF">Q604_UNBC01560G0004</name>
</gene>
<accession>W1YPD8</accession>
<evidence type="ECO:0000313" key="3">
    <source>
        <dbReference type="EMBL" id="ETJ44428.1"/>
    </source>
</evidence>
<evidence type="ECO:0000259" key="2">
    <source>
        <dbReference type="Pfam" id="PF13022"/>
    </source>
</evidence>
<organism evidence="3">
    <name type="scientific">human gut metagenome</name>
    <dbReference type="NCBI Taxonomy" id="408170"/>
    <lineage>
        <taxon>unclassified sequences</taxon>
        <taxon>metagenomes</taxon>
        <taxon>organismal metagenomes</taxon>
    </lineage>
</organism>
<feature type="domain" description="Homeodomain phBC6A51-type" evidence="2">
    <location>
        <begin position="11"/>
        <end position="101"/>
    </location>
</feature>
<keyword evidence="1" id="KW-0175">Coiled coil</keyword>
<proteinExistence type="predicted"/>